<accession>A0AB36EBM9</accession>
<dbReference type="GO" id="GO:0004497">
    <property type="term" value="F:monooxygenase activity"/>
    <property type="evidence" value="ECO:0007669"/>
    <property type="project" value="UniProtKB-KW"/>
</dbReference>
<dbReference type="AlphaFoldDB" id="A0AB36EBM9"/>
<keyword evidence="4" id="KW-0560">Oxidoreductase</keyword>
<protein>
    <recommendedName>
        <fullName evidence="6">FAD-binding domain-containing protein</fullName>
    </recommendedName>
</protein>
<dbReference type="InterPro" id="IPR036188">
    <property type="entry name" value="FAD/NAD-bd_sf"/>
</dbReference>
<evidence type="ECO:0000256" key="5">
    <source>
        <dbReference type="ARBA" id="ARBA00023033"/>
    </source>
</evidence>
<evidence type="ECO:0000256" key="4">
    <source>
        <dbReference type="ARBA" id="ARBA00023002"/>
    </source>
</evidence>
<evidence type="ECO:0000259" key="6">
    <source>
        <dbReference type="Pfam" id="PF01494"/>
    </source>
</evidence>
<evidence type="ECO:0000313" key="8">
    <source>
        <dbReference type="Proteomes" id="UP000093451"/>
    </source>
</evidence>
<keyword evidence="5" id="KW-0503">Monooxygenase</keyword>
<dbReference type="PRINTS" id="PR00420">
    <property type="entry name" value="RNGMNOXGNASE"/>
</dbReference>
<evidence type="ECO:0000256" key="2">
    <source>
        <dbReference type="ARBA" id="ARBA00022630"/>
    </source>
</evidence>
<feature type="domain" description="FAD-binding" evidence="6">
    <location>
        <begin position="5"/>
        <end position="348"/>
    </location>
</feature>
<dbReference type="RefSeq" id="WP_065689159.1">
    <property type="nucleotide sequence ID" value="NZ_JBFDVB010000023.1"/>
</dbReference>
<dbReference type="PANTHER" id="PTHR13789:SF318">
    <property type="entry name" value="GERANYLGERANYL DIPHOSPHATE REDUCTASE"/>
    <property type="match status" value="1"/>
</dbReference>
<comment type="caution">
    <text evidence="7">The sequence shown here is derived from an EMBL/GenBank/DDBJ whole genome shotgun (WGS) entry which is preliminary data.</text>
</comment>
<dbReference type="InterPro" id="IPR002938">
    <property type="entry name" value="FAD-bd"/>
</dbReference>
<proteinExistence type="predicted"/>
<dbReference type="SUPFAM" id="SSF51905">
    <property type="entry name" value="FAD/NAD(P)-binding domain"/>
    <property type="match status" value="1"/>
</dbReference>
<name>A0AB36EBM9_AGRTU</name>
<keyword evidence="3" id="KW-0274">FAD</keyword>
<organism evidence="7 8">
    <name type="scientific">Agrobacterium tumefaciens</name>
    <dbReference type="NCBI Taxonomy" id="358"/>
    <lineage>
        <taxon>Bacteria</taxon>
        <taxon>Pseudomonadati</taxon>
        <taxon>Pseudomonadota</taxon>
        <taxon>Alphaproteobacteria</taxon>
        <taxon>Hyphomicrobiales</taxon>
        <taxon>Rhizobiaceae</taxon>
        <taxon>Rhizobium/Agrobacterium group</taxon>
        <taxon>Agrobacterium</taxon>
        <taxon>Agrobacterium tumefaciens complex</taxon>
    </lineage>
</organism>
<keyword evidence="2" id="KW-0285">Flavoprotein</keyword>
<dbReference type="Pfam" id="PF01494">
    <property type="entry name" value="FAD_binding_3"/>
    <property type="match status" value="1"/>
</dbReference>
<comment type="cofactor">
    <cofactor evidence="1">
        <name>FAD</name>
        <dbReference type="ChEBI" id="CHEBI:57692"/>
    </cofactor>
</comment>
<dbReference type="PANTHER" id="PTHR13789">
    <property type="entry name" value="MONOOXYGENASE"/>
    <property type="match status" value="1"/>
</dbReference>
<evidence type="ECO:0000313" key="7">
    <source>
        <dbReference type="EMBL" id="OCJ32851.1"/>
    </source>
</evidence>
<reference evidence="7 8" key="1">
    <citation type="journal article" date="2016" name="PeerJ">
        <title>Gall-ID: tools for genotyping gall-causing phytopathogenic bacteria.</title>
        <authorList>
            <person name="Davis E.W.II."/>
            <person name="Weisberg A.J."/>
            <person name="Tabima J.F."/>
            <person name="Grunwald N.J."/>
            <person name="Chang J.H."/>
        </authorList>
    </citation>
    <scope>NUCLEOTIDE SEQUENCE [LARGE SCALE GENOMIC DNA]</scope>
    <source>
        <strain evidence="7 8">N2/73</strain>
    </source>
</reference>
<dbReference type="EMBL" id="LXKT01000029">
    <property type="protein sequence ID" value="OCJ32851.1"/>
    <property type="molecule type" value="Genomic_DNA"/>
</dbReference>
<dbReference type="GO" id="GO:0071949">
    <property type="term" value="F:FAD binding"/>
    <property type="evidence" value="ECO:0007669"/>
    <property type="project" value="InterPro"/>
</dbReference>
<dbReference type="InterPro" id="IPR050493">
    <property type="entry name" value="FAD-dep_Monooxygenase_BioMet"/>
</dbReference>
<dbReference type="Proteomes" id="UP000093451">
    <property type="component" value="Unassembled WGS sequence"/>
</dbReference>
<sequence>MQREKVIIIGAGLGGVALAIALIQKGFAVEVYEQAPALGEIGAGIQVSPNACRVLTSLGALNEVKSLSARPSEYRFRLFENGETLQTIPLGDTFLERNGFPYLTIHRADLHRALTNRLNAISPEAMHLNCKAISIDETESGVTVEFDGGHIAKGDLIVGADGIKSIVRKQVLGPTSATYTGDQAWRVMVEAKLLPEELRPKTVDIWVGPGRHAVVYPLRGGEIVNFVGLVEDETWEDESWAAKRPWADLKADFSGWSQEIQAILDVANRNECYRWALNIRQPMRGWSTRRAVLLGDSAHATLPYMAQGAAMALEDAIVLARALEMPGSLSDRFDVYEDARFERTSKVVLESTANRTLFHLPTADQLREGFRSRNVGAERNSWLYSYDATTVPLRTVPTAQLAE</sequence>
<dbReference type="Gene3D" id="3.50.50.60">
    <property type="entry name" value="FAD/NAD(P)-binding domain"/>
    <property type="match status" value="1"/>
</dbReference>
<evidence type="ECO:0000256" key="3">
    <source>
        <dbReference type="ARBA" id="ARBA00022827"/>
    </source>
</evidence>
<evidence type="ECO:0000256" key="1">
    <source>
        <dbReference type="ARBA" id="ARBA00001974"/>
    </source>
</evidence>
<gene>
    <name evidence="7" type="ORF">A6U91_22020</name>
</gene>
<dbReference type="SUPFAM" id="SSF54373">
    <property type="entry name" value="FAD-linked reductases, C-terminal domain"/>
    <property type="match status" value="1"/>
</dbReference>